<keyword evidence="2" id="KW-0812">Transmembrane</keyword>
<feature type="chain" id="PRO_5046308572" description="Glycoprotein" evidence="3">
    <location>
        <begin position="31"/>
        <end position="759"/>
    </location>
</feature>
<evidence type="ECO:0000313" key="4">
    <source>
        <dbReference type="EMBL" id="MBZ2197014.1"/>
    </source>
</evidence>
<accession>A0ABS7S9J4</accession>
<reference evidence="4 5" key="1">
    <citation type="submission" date="2021-04" db="EMBL/GenBank/DDBJ databases">
        <title>Ruania sp. nov., isolated from sandy soil of mangrove forest.</title>
        <authorList>
            <person name="Ge X."/>
            <person name="Huang R."/>
            <person name="Liu W."/>
        </authorList>
    </citation>
    <scope>NUCLEOTIDE SEQUENCE [LARGE SCALE GENOMIC DNA]</scope>
    <source>
        <strain evidence="4 5">N2-46</strain>
    </source>
</reference>
<evidence type="ECO:0000256" key="2">
    <source>
        <dbReference type="SAM" id="Phobius"/>
    </source>
</evidence>
<feature type="transmembrane region" description="Helical" evidence="2">
    <location>
        <begin position="708"/>
        <end position="725"/>
    </location>
</feature>
<feature type="region of interest" description="Disordered" evidence="1">
    <location>
        <begin position="733"/>
        <end position="759"/>
    </location>
</feature>
<feature type="compositionally biased region" description="Low complexity" evidence="1">
    <location>
        <begin position="737"/>
        <end position="747"/>
    </location>
</feature>
<evidence type="ECO:0000256" key="3">
    <source>
        <dbReference type="SAM" id="SignalP"/>
    </source>
</evidence>
<evidence type="ECO:0000313" key="5">
    <source>
        <dbReference type="Proteomes" id="UP000826651"/>
    </source>
</evidence>
<comment type="caution">
    <text evidence="4">The sequence shown here is derived from an EMBL/GenBank/DDBJ whole genome shotgun (WGS) entry which is preliminary data.</text>
</comment>
<dbReference type="Pfam" id="PF19516">
    <property type="entry name" value="DUF6049"/>
    <property type="match status" value="1"/>
</dbReference>
<keyword evidence="3" id="KW-0732">Signal</keyword>
<keyword evidence="2" id="KW-1133">Transmembrane helix</keyword>
<organism evidence="4 5">
    <name type="scientific">Occultella gossypii</name>
    <dbReference type="NCBI Taxonomy" id="2800820"/>
    <lineage>
        <taxon>Bacteria</taxon>
        <taxon>Bacillati</taxon>
        <taxon>Actinomycetota</taxon>
        <taxon>Actinomycetes</taxon>
        <taxon>Micrococcales</taxon>
        <taxon>Ruaniaceae</taxon>
        <taxon>Occultella</taxon>
    </lineage>
</organism>
<keyword evidence="5" id="KW-1185">Reference proteome</keyword>
<keyword evidence="2" id="KW-0472">Membrane</keyword>
<evidence type="ECO:0008006" key="6">
    <source>
        <dbReference type="Google" id="ProtNLM"/>
    </source>
</evidence>
<evidence type="ECO:0000256" key="1">
    <source>
        <dbReference type="SAM" id="MobiDB-lite"/>
    </source>
</evidence>
<feature type="compositionally biased region" description="Low complexity" evidence="1">
    <location>
        <begin position="241"/>
        <end position="287"/>
    </location>
</feature>
<protein>
    <recommendedName>
        <fullName evidence="6">Glycoprotein</fullName>
    </recommendedName>
</protein>
<dbReference type="Proteomes" id="UP000826651">
    <property type="component" value="Unassembled WGS sequence"/>
</dbReference>
<feature type="compositionally biased region" description="Acidic residues" evidence="1">
    <location>
        <begin position="297"/>
        <end position="307"/>
    </location>
</feature>
<feature type="region of interest" description="Disordered" evidence="1">
    <location>
        <begin position="228"/>
        <end position="307"/>
    </location>
</feature>
<sequence>MRAALVACLLGILAAIGPLAPAETVPAAHAAPGDVTVEITGTTPAVLRPGLDLVVTGTITNETDEVLADPYVRLRMQTRVPDSRNGLARWLSGETTSGRVETLTLANLGQDVAPGATAPFTVSIPAESSPFGGTPAWGPRGYEIVVSDGGVTGRARSVLLWYPEAIESSGPTELTVLLPLTPTAQEWSTAIEEGVLVGQVAATRITALIEATRNLPVAWGLDPVLLELPTGAAPTDEGPDGQDPTQDPTPTDEVSDAPTGTPDDGAATDAPTADAQTTDAPGATDPTTDPPPSGTAPDDDAAEGDDDDPILIAAELPTFVEMLVEASARRDVVALAYADADAITMARADERTLIDAAADRTAGLLAEREVAVLDDVIWPAATDAPTLAAIARSGPETVVLPADQVPTTGDLTYTPSGRTEITTAGGNVEAVLWDGSLSDTLTAPDLTTAEAQQSFLAQTAVITRERPNDPRGLMAALPRDLGTDPSEIERLRTILDSLAEAPWLEVTSLRSLLGRSVGTEGRSLELATPAGDRLTTAELARLGETWTELDAFNHVLAEPGTLTNAPAVALLSAPSAALLEVPRARGTLTDGATDAVAELRSMITVQAGSSVLLISDASEVPITIDNALDADAEVVIQLDPNDPRLQADEVVPATIPANGTTTVRIPVTAVANGDVTVVVLVLPEAGGTPVAEPSSFDVRVRADWESTGLTAAVVVLGVAFVFGLFRTIRRGGRRYPPEAAATPAEADTPPPPADTKDSR</sequence>
<feature type="signal peptide" evidence="3">
    <location>
        <begin position="1"/>
        <end position="30"/>
    </location>
</feature>
<name>A0ABS7S9J4_9MICO</name>
<dbReference type="RefSeq" id="WP_223406394.1">
    <property type="nucleotide sequence ID" value="NZ_JAGSHT010000012.1"/>
</dbReference>
<proteinExistence type="predicted"/>
<dbReference type="EMBL" id="JAGSHT010000012">
    <property type="protein sequence ID" value="MBZ2197014.1"/>
    <property type="molecule type" value="Genomic_DNA"/>
</dbReference>
<dbReference type="InterPro" id="IPR046112">
    <property type="entry name" value="DUF6049"/>
</dbReference>
<gene>
    <name evidence="4" type="ORF">KCQ71_12680</name>
</gene>